<dbReference type="Proteomes" id="UP001596066">
    <property type="component" value="Unassembled WGS sequence"/>
</dbReference>
<comment type="caution">
    <text evidence="1">The sequence shown here is derived from an EMBL/GenBank/DDBJ whole genome shotgun (WGS) entry which is preliminary data.</text>
</comment>
<protein>
    <submittedName>
        <fullName evidence="1">Uncharacterized protein</fullName>
    </submittedName>
</protein>
<evidence type="ECO:0000313" key="2">
    <source>
        <dbReference type="Proteomes" id="UP001596066"/>
    </source>
</evidence>
<keyword evidence="2" id="KW-1185">Reference proteome</keyword>
<sequence>MAELVSALDDPRWEGEWSGGFGRVGLGAGPCAVLATDATSQQIAEALFLSPRTVEQPSSTPCASL</sequence>
<accession>A0ABW0VIB2</accession>
<dbReference type="EMBL" id="JBHSOC010000063">
    <property type="protein sequence ID" value="MFC5645158.1"/>
    <property type="molecule type" value="Genomic_DNA"/>
</dbReference>
<name>A0ABW0VIB2_9ACTN</name>
<evidence type="ECO:0000313" key="1">
    <source>
        <dbReference type="EMBL" id="MFC5645158.1"/>
    </source>
</evidence>
<dbReference type="RefSeq" id="WP_380232000.1">
    <property type="nucleotide sequence ID" value="NZ_JBHSOC010000063.1"/>
</dbReference>
<reference evidence="2" key="1">
    <citation type="journal article" date="2019" name="Int. J. Syst. Evol. Microbiol.">
        <title>The Global Catalogue of Microorganisms (GCM) 10K type strain sequencing project: providing services to taxonomists for standard genome sequencing and annotation.</title>
        <authorList>
            <consortium name="The Broad Institute Genomics Platform"/>
            <consortium name="The Broad Institute Genome Sequencing Center for Infectious Disease"/>
            <person name="Wu L."/>
            <person name="Ma J."/>
        </authorList>
    </citation>
    <scope>NUCLEOTIDE SEQUENCE [LARGE SCALE GENOMIC DNA]</scope>
    <source>
        <strain evidence="2">CGMCC 4.1622</strain>
    </source>
</reference>
<proteinExistence type="predicted"/>
<organism evidence="1 2">
    <name type="scientific">Kitasatospora cinereorecta</name>
    <dbReference type="NCBI Taxonomy" id="285560"/>
    <lineage>
        <taxon>Bacteria</taxon>
        <taxon>Bacillati</taxon>
        <taxon>Actinomycetota</taxon>
        <taxon>Actinomycetes</taxon>
        <taxon>Kitasatosporales</taxon>
        <taxon>Streptomycetaceae</taxon>
        <taxon>Kitasatospora</taxon>
    </lineage>
</organism>
<gene>
    <name evidence="1" type="ORF">ACFPZF_27875</name>
</gene>